<reference evidence="8" key="2">
    <citation type="submission" date="2020-06" db="EMBL/GenBank/DDBJ databases">
        <authorList>
            <person name="Sheffer M."/>
        </authorList>
    </citation>
    <scope>NUCLEOTIDE SEQUENCE</scope>
</reference>
<dbReference type="InterPro" id="IPR029058">
    <property type="entry name" value="AB_hydrolase_fold"/>
</dbReference>
<keyword evidence="5 6" id="KW-0378">Hydrolase</keyword>
<dbReference type="GO" id="GO:0097176">
    <property type="term" value="P:epoxide metabolic process"/>
    <property type="evidence" value="ECO:0007669"/>
    <property type="project" value="TreeGrafter"/>
</dbReference>
<dbReference type="Proteomes" id="UP000807504">
    <property type="component" value="Unassembled WGS sequence"/>
</dbReference>
<dbReference type="PRINTS" id="PR00412">
    <property type="entry name" value="EPOXHYDRLASE"/>
</dbReference>
<dbReference type="AlphaFoldDB" id="A0A8T0FA01"/>
<dbReference type="GO" id="GO:0033961">
    <property type="term" value="F:cis-stilbene-oxide hydrolase activity"/>
    <property type="evidence" value="ECO:0007669"/>
    <property type="project" value="UniProtKB-UniRule"/>
</dbReference>
<evidence type="ECO:0000256" key="5">
    <source>
        <dbReference type="ARBA" id="ARBA00022801"/>
    </source>
</evidence>
<dbReference type="InterPro" id="IPR016292">
    <property type="entry name" value="Epoxide_hydrolase"/>
</dbReference>
<dbReference type="InterPro" id="IPR010497">
    <property type="entry name" value="Epoxide_hydro_N"/>
</dbReference>
<keyword evidence="6" id="KW-0256">Endoplasmic reticulum</keyword>
<keyword evidence="6" id="KW-0472">Membrane</keyword>
<comment type="catalytic activity">
    <reaction evidence="6">
        <text>cis-stilbene oxide + H2O = (1R,2R)-hydrobenzoin</text>
        <dbReference type="Rhea" id="RHEA:23900"/>
        <dbReference type="ChEBI" id="CHEBI:15377"/>
        <dbReference type="ChEBI" id="CHEBI:50004"/>
        <dbReference type="ChEBI" id="CHEBI:50014"/>
        <dbReference type="EC" id="3.3.2.9"/>
    </reaction>
</comment>
<evidence type="ECO:0000313" key="8">
    <source>
        <dbReference type="EMBL" id="KAF8787701.1"/>
    </source>
</evidence>
<name>A0A8T0FA01_ARGBR</name>
<keyword evidence="4 6" id="KW-0058">Aromatic hydrocarbons catabolism</keyword>
<comment type="catalytic activity">
    <reaction evidence="1 6">
        <text>1-(4-methoxyphenyl)-N-methyl-N-[(3-methyloxetan-3-yl)methyl]methanamine + H2O = 2-{[(4-methoxybenzyl)(methyl)amino]methyl}-2-methylpropane-1,3-diol</text>
        <dbReference type="Rhea" id="RHEA:55764"/>
        <dbReference type="ChEBI" id="CHEBI:15377"/>
        <dbReference type="ChEBI" id="CHEBI:139161"/>
        <dbReference type="ChEBI" id="CHEBI:139164"/>
        <dbReference type="EC" id="3.3.2.9"/>
    </reaction>
</comment>
<evidence type="ECO:0000256" key="1">
    <source>
        <dbReference type="ARBA" id="ARBA00000221"/>
    </source>
</evidence>
<keyword evidence="9" id="KW-1185">Reference proteome</keyword>
<evidence type="ECO:0000259" key="7">
    <source>
        <dbReference type="Pfam" id="PF06441"/>
    </source>
</evidence>
<feature type="domain" description="Epoxide hydrolase N-terminal" evidence="7">
    <location>
        <begin position="37"/>
        <end position="147"/>
    </location>
</feature>
<dbReference type="PANTHER" id="PTHR21661:SF35">
    <property type="entry name" value="EPOXIDE HYDROLASE"/>
    <property type="match status" value="1"/>
</dbReference>
<comment type="caution">
    <text evidence="8">The sequence shown here is derived from an EMBL/GenBank/DDBJ whole genome shotgun (WGS) entry which is preliminary data.</text>
</comment>
<evidence type="ECO:0000256" key="6">
    <source>
        <dbReference type="PIRNR" id="PIRNR001112"/>
    </source>
</evidence>
<dbReference type="GO" id="GO:0005789">
    <property type="term" value="C:endoplasmic reticulum membrane"/>
    <property type="evidence" value="ECO:0007669"/>
    <property type="project" value="UniProtKB-SubCell"/>
</dbReference>
<proteinExistence type="inferred from homology"/>
<dbReference type="InterPro" id="IPR000639">
    <property type="entry name" value="Epox_hydrolase-like"/>
</dbReference>
<evidence type="ECO:0000256" key="4">
    <source>
        <dbReference type="ARBA" id="ARBA00022797"/>
    </source>
</evidence>
<accession>A0A8T0FA01</accession>
<dbReference type="Pfam" id="PF06441">
    <property type="entry name" value="EHN"/>
    <property type="match status" value="1"/>
</dbReference>
<protein>
    <recommendedName>
        <fullName evidence="6">Epoxide hydrolase</fullName>
        <ecNumber evidence="6">3.3.2.9</ecNumber>
    </recommendedName>
</protein>
<sequence length="462" mass="52927">MMLFRKNDKAKDLYRKVWKRKNSNEECKDEDAKLSSIRPFKISVLDSVLDDLKSRLETTRFSASSTNSNFNNGLSTVHLKKFIDYWKTEFDWRKQEQELNKCPQFKTRIENIDIHFLHFKVNQRHDTKVKLIPLLLIHNWPGSFADFHKVIPILQASCLNQEFVFEIVCPSLPGCGFSEAPLQTDFQAINLSQILLALMDRLGYKEFYVHGYGWGALTASLMARYYPYNVKGMHVNMCFALPNLLDSFIKTLVVSICPIFINSAEHDILFPLKKKLRTLLQETGFLHMQCTKPDTLGCAVTDSPTALAIHVLEKFLFKKNSHHSQPQEGDLKGKFFDDLLTLITIIWVSDHFGNGARFLKESISAVLQRKHENGLPLTVPCGIAFFPDEIFMLPKYMMENMVEDLASYTIMPRGGHFAALEEPQMHPIVLVDVELTINSTPLDIYAQTEIYSAVLKSSYNAA</sequence>
<evidence type="ECO:0000313" key="9">
    <source>
        <dbReference type="Proteomes" id="UP000807504"/>
    </source>
</evidence>
<gene>
    <name evidence="8" type="ORF">HNY73_009271</name>
</gene>
<organism evidence="8 9">
    <name type="scientific">Argiope bruennichi</name>
    <name type="common">Wasp spider</name>
    <name type="synonym">Aranea bruennichi</name>
    <dbReference type="NCBI Taxonomy" id="94029"/>
    <lineage>
        <taxon>Eukaryota</taxon>
        <taxon>Metazoa</taxon>
        <taxon>Ecdysozoa</taxon>
        <taxon>Arthropoda</taxon>
        <taxon>Chelicerata</taxon>
        <taxon>Arachnida</taxon>
        <taxon>Araneae</taxon>
        <taxon>Araneomorphae</taxon>
        <taxon>Entelegynae</taxon>
        <taxon>Araneoidea</taxon>
        <taxon>Araneidae</taxon>
        <taxon>Argiope</taxon>
    </lineage>
</organism>
<dbReference type="Gene3D" id="3.40.50.1820">
    <property type="entry name" value="alpha/beta hydrolase"/>
    <property type="match status" value="1"/>
</dbReference>
<evidence type="ECO:0000256" key="3">
    <source>
        <dbReference type="ARBA" id="ARBA00010088"/>
    </source>
</evidence>
<dbReference type="PIRSF" id="PIRSF001112">
    <property type="entry name" value="Epoxide_hydrolase"/>
    <property type="match status" value="1"/>
</dbReference>
<comment type="subcellular location">
    <subcellularLocation>
        <location evidence="6">Endoplasmic reticulum membrane</location>
    </subcellularLocation>
    <subcellularLocation>
        <location evidence="2">Microsome membrane</location>
        <topology evidence="2">Single-pass membrane protein</topology>
    </subcellularLocation>
</comment>
<dbReference type="EMBL" id="JABXBU010000015">
    <property type="protein sequence ID" value="KAF8787701.1"/>
    <property type="molecule type" value="Genomic_DNA"/>
</dbReference>
<dbReference type="EC" id="3.3.2.9" evidence="6"/>
<dbReference type="PANTHER" id="PTHR21661">
    <property type="entry name" value="EPOXIDE HYDROLASE 1-RELATED"/>
    <property type="match status" value="1"/>
</dbReference>
<comment type="similarity">
    <text evidence="3 6">Belongs to the peptidase S33 family.</text>
</comment>
<evidence type="ECO:0000256" key="2">
    <source>
        <dbReference type="ARBA" id="ARBA00004111"/>
    </source>
</evidence>
<reference evidence="8" key="1">
    <citation type="journal article" date="2020" name="bioRxiv">
        <title>Chromosome-level reference genome of the European wasp spider Argiope bruennichi: a resource for studies on range expansion and evolutionary adaptation.</title>
        <authorList>
            <person name="Sheffer M.M."/>
            <person name="Hoppe A."/>
            <person name="Krehenwinkel H."/>
            <person name="Uhl G."/>
            <person name="Kuss A.W."/>
            <person name="Jensen L."/>
            <person name="Jensen C."/>
            <person name="Gillespie R.G."/>
            <person name="Hoff K.J."/>
            <person name="Prost S."/>
        </authorList>
    </citation>
    <scope>NUCLEOTIDE SEQUENCE</scope>
</reference>
<dbReference type="SUPFAM" id="SSF53474">
    <property type="entry name" value="alpha/beta-Hydrolases"/>
    <property type="match status" value="1"/>
</dbReference>